<dbReference type="AlphaFoldDB" id="A0A3E3K2Z2"/>
<keyword evidence="5 7" id="KW-1133">Transmembrane helix</keyword>
<feature type="transmembrane region" description="Helical" evidence="7">
    <location>
        <begin position="98"/>
        <end position="122"/>
    </location>
</feature>
<protein>
    <submittedName>
        <fullName evidence="9">ABC transporter permease</fullName>
    </submittedName>
</protein>
<evidence type="ECO:0000256" key="6">
    <source>
        <dbReference type="ARBA" id="ARBA00023136"/>
    </source>
</evidence>
<dbReference type="GeneID" id="97191654"/>
<comment type="caution">
    <text evidence="9">The sequence shown here is derived from an EMBL/GenBank/DDBJ whole genome shotgun (WGS) entry which is preliminary data.</text>
</comment>
<evidence type="ECO:0000313" key="9">
    <source>
        <dbReference type="EMBL" id="RGE87905.1"/>
    </source>
</evidence>
<dbReference type="Pfam" id="PF00528">
    <property type="entry name" value="BPD_transp_1"/>
    <property type="match status" value="1"/>
</dbReference>
<evidence type="ECO:0000313" key="10">
    <source>
        <dbReference type="Proteomes" id="UP000261080"/>
    </source>
</evidence>
<dbReference type="PANTHER" id="PTHR30465:SF74">
    <property type="entry name" value="OLIGOPEPTIDE TRANSPORT SYSTEM PERMEASE PROTEIN OPPB"/>
    <property type="match status" value="1"/>
</dbReference>
<evidence type="ECO:0000256" key="1">
    <source>
        <dbReference type="ARBA" id="ARBA00004651"/>
    </source>
</evidence>
<name>A0A3E3K2Z2_9FIRM</name>
<feature type="transmembrane region" description="Helical" evidence="7">
    <location>
        <begin position="129"/>
        <end position="150"/>
    </location>
</feature>
<dbReference type="SUPFAM" id="SSF161098">
    <property type="entry name" value="MetI-like"/>
    <property type="match status" value="1"/>
</dbReference>
<dbReference type="GO" id="GO:0055085">
    <property type="term" value="P:transmembrane transport"/>
    <property type="evidence" value="ECO:0007669"/>
    <property type="project" value="InterPro"/>
</dbReference>
<feature type="transmembrane region" description="Helical" evidence="7">
    <location>
        <begin position="273"/>
        <end position="298"/>
    </location>
</feature>
<evidence type="ECO:0000256" key="2">
    <source>
        <dbReference type="ARBA" id="ARBA00022448"/>
    </source>
</evidence>
<sequence length="306" mass="33677">MGKYVLKRFGSMLITLFLIATVTFFLMHLIPGDPFSLPRDTPEVVRENLEEKYGLDKPLFEQYTIYMKNLLHGDFGSSMKYKGQTVVGKLASGMPPSALVGFGGVIIGSIIGLVLGCVAALNNKGKVDYLVIILAILGVSIPSFVFGSLIQKIFGVDLKLFPIQGWKGLSYIILPMFTAAFTNIAFYARMLRTSMLDVMKQDYIYTAKSKGLNKTEIVKRHMIRNSLLPLVTSFGPMCAGVLTGNFVVEKIFNIPGIGQAMITAIQGSDYTMIMGLTVIFSFISAIMYFVVDILYGVVDPRIRIAG</sequence>
<keyword evidence="10" id="KW-1185">Reference proteome</keyword>
<dbReference type="PANTHER" id="PTHR30465">
    <property type="entry name" value="INNER MEMBRANE ABC TRANSPORTER"/>
    <property type="match status" value="1"/>
</dbReference>
<dbReference type="PROSITE" id="PS50928">
    <property type="entry name" value="ABC_TM1"/>
    <property type="match status" value="1"/>
</dbReference>
<dbReference type="RefSeq" id="WP_024731657.1">
    <property type="nucleotide sequence ID" value="NZ_CALBAT010000017.1"/>
</dbReference>
<gene>
    <name evidence="9" type="ORF">DW016_07280</name>
</gene>
<feature type="transmembrane region" description="Helical" evidence="7">
    <location>
        <begin position="12"/>
        <end position="30"/>
    </location>
</feature>
<comment type="similarity">
    <text evidence="7">Belongs to the binding-protein-dependent transport system permease family.</text>
</comment>
<evidence type="ECO:0000256" key="3">
    <source>
        <dbReference type="ARBA" id="ARBA00022475"/>
    </source>
</evidence>
<evidence type="ECO:0000256" key="4">
    <source>
        <dbReference type="ARBA" id="ARBA00022692"/>
    </source>
</evidence>
<feature type="transmembrane region" description="Helical" evidence="7">
    <location>
        <begin position="170"/>
        <end position="191"/>
    </location>
</feature>
<keyword evidence="4 7" id="KW-0812">Transmembrane</keyword>
<dbReference type="InterPro" id="IPR045621">
    <property type="entry name" value="BPD_transp_1_N"/>
</dbReference>
<dbReference type="EMBL" id="QVLX01000003">
    <property type="protein sequence ID" value="RGE87905.1"/>
    <property type="molecule type" value="Genomic_DNA"/>
</dbReference>
<dbReference type="Proteomes" id="UP000261080">
    <property type="component" value="Unassembled WGS sequence"/>
</dbReference>
<dbReference type="InterPro" id="IPR000515">
    <property type="entry name" value="MetI-like"/>
</dbReference>
<comment type="subcellular location">
    <subcellularLocation>
        <location evidence="1 7">Cell membrane</location>
        <topology evidence="1 7">Multi-pass membrane protein</topology>
    </subcellularLocation>
</comment>
<dbReference type="Gene3D" id="1.10.3720.10">
    <property type="entry name" value="MetI-like"/>
    <property type="match status" value="1"/>
</dbReference>
<organism evidence="9 10">
    <name type="scientific">Sellimonas intestinalis</name>
    <dbReference type="NCBI Taxonomy" id="1653434"/>
    <lineage>
        <taxon>Bacteria</taxon>
        <taxon>Bacillati</taxon>
        <taxon>Bacillota</taxon>
        <taxon>Clostridia</taxon>
        <taxon>Lachnospirales</taxon>
        <taxon>Lachnospiraceae</taxon>
        <taxon>Sellimonas</taxon>
    </lineage>
</organism>
<dbReference type="CDD" id="cd06261">
    <property type="entry name" value="TM_PBP2"/>
    <property type="match status" value="1"/>
</dbReference>
<proteinExistence type="inferred from homology"/>
<accession>A0A3E3K2Z2</accession>
<dbReference type="Pfam" id="PF19300">
    <property type="entry name" value="BPD_transp_1_N"/>
    <property type="match status" value="1"/>
</dbReference>
<evidence type="ECO:0000256" key="7">
    <source>
        <dbReference type="RuleBase" id="RU363032"/>
    </source>
</evidence>
<dbReference type="OrthoDB" id="9806409at2"/>
<keyword evidence="2 7" id="KW-0813">Transport</keyword>
<keyword evidence="3" id="KW-1003">Cell membrane</keyword>
<evidence type="ECO:0000256" key="5">
    <source>
        <dbReference type="ARBA" id="ARBA00022989"/>
    </source>
</evidence>
<keyword evidence="6 7" id="KW-0472">Membrane</keyword>
<feature type="transmembrane region" description="Helical" evidence="7">
    <location>
        <begin position="227"/>
        <end position="248"/>
    </location>
</feature>
<feature type="domain" description="ABC transmembrane type-1" evidence="8">
    <location>
        <begin position="94"/>
        <end position="295"/>
    </location>
</feature>
<reference evidence="9 10" key="1">
    <citation type="submission" date="2018-08" db="EMBL/GenBank/DDBJ databases">
        <title>A genome reference for cultivated species of the human gut microbiota.</title>
        <authorList>
            <person name="Zou Y."/>
            <person name="Xue W."/>
            <person name="Luo G."/>
        </authorList>
    </citation>
    <scope>NUCLEOTIDE SEQUENCE [LARGE SCALE GENOMIC DNA]</scope>
    <source>
        <strain evidence="9 10">AF37-2AT</strain>
    </source>
</reference>
<dbReference type="InterPro" id="IPR035906">
    <property type="entry name" value="MetI-like_sf"/>
</dbReference>
<evidence type="ECO:0000259" key="8">
    <source>
        <dbReference type="PROSITE" id="PS50928"/>
    </source>
</evidence>
<dbReference type="GO" id="GO:0005886">
    <property type="term" value="C:plasma membrane"/>
    <property type="evidence" value="ECO:0007669"/>
    <property type="project" value="UniProtKB-SubCell"/>
</dbReference>